<dbReference type="InterPro" id="IPR029058">
    <property type="entry name" value="AB_hydrolase_fold"/>
</dbReference>
<dbReference type="Proteomes" id="UP000190312">
    <property type="component" value="Unassembled WGS sequence"/>
</dbReference>
<evidence type="ECO:0000313" key="1">
    <source>
        <dbReference type="EMBL" id="OOO08289.1"/>
    </source>
</evidence>
<dbReference type="Pfam" id="PF05705">
    <property type="entry name" value="DUF829"/>
    <property type="match status" value="1"/>
</dbReference>
<gene>
    <name evidence="1" type="ORF">OAory_01095850</name>
</gene>
<sequence length="201" mass="23135">MYQSIQSESESYFTQCRIAGAILLAATLVAYQCRQGIDRKFRVSMLVCDSTPGGLDFASQVGRWSWAIAVGIFSSRSLPTWLPFITVTQVQAVVYMVLWANWTWEKICRIEPSGIWASRVINDLAVVPVESHRLYMYSREDEIIWWEDLVQAADEAKALGYRAELRVFEGLPHVGHMRLHPEHYWKAVFERLGGRSFEAER</sequence>
<accession>A0A1S9DGV3</accession>
<dbReference type="OrthoDB" id="77878at2759"/>
<dbReference type="eggNOG" id="ENOG502SJWV">
    <property type="taxonomic scope" value="Eukaryota"/>
</dbReference>
<dbReference type="EMBL" id="MKZY01000005">
    <property type="protein sequence ID" value="OOO08289.1"/>
    <property type="molecule type" value="Genomic_DNA"/>
</dbReference>
<dbReference type="VEuPathDB" id="FungiDB:AO090020000719"/>
<proteinExistence type="predicted"/>
<dbReference type="SUPFAM" id="SSF53474">
    <property type="entry name" value="alpha/beta-Hydrolases"/>
    <property type="match status" value="1"/>
</dbReference>
<dbReference type="PANTHER" id="PTHR12265:SF14">
    <property type="entry name" value="INDOLE-DITERPENE BIOSYNTHESIS PROTEIN PAXU"/>
    <property type="match status" value="1"/>
</dbReference>
<name>A0A1S9DGV3_ASPOZ</name>
<dbReference type="InterPro" id="IPR008547">
    <property type="entry name" value="DUF829_TMEM53"/>
</dbReference>
<reference evidence="1 2" key="1">
    <citation type="submission" date="2016-10" db="EMBL/GenBank/DDBJ databases">
        <title>Genome sequencing of Aspergillus oryzae BCC7051.</title>
        <authorList>
            <person name="Thammarongtham C."/>
            <person name="Vorapreeda T."/>
            <person name="Nookaew I."/>
            <person name="Srisuk T."/>
            <person name="Land M."/>
            <person name="Jeennor S."/>
            <person name="Laoteng K."/>
        </authorList>
    </citation>
    <scope>NUCLEOTIDE SEQUENCE [LARGE SCALE GENOMIC DNA]</scope>
    <source>
        <strain evidence="1 2">BCC7051</strain>
    </source>
</reference>
<dbReference type="AlphaFoldDB" id="A0A1S9DGV3"/>
<protein>
    <submittedName>
        <fullName evidence="1">Uncharacterized protein</fullName>
    </submittedName>
</protein>
<evidence type="ECO:0000313" key="2">
    <source>
        <dbReference type="Proteomes" id="UP000190312"/>
    </source>
</evidence>
<organism evidence="1 2">
    <name type="scientific">Aspergillus oryzae</name>
    <name type="common">Yellow koji mold</name>
    <dbReference type="NCBI Taxonomy" id="5062"/>
    <lineage>
        <taxon>Eukaryota</taxon>
        <taxon>Fungi</taxon>
        <taxon>Dikarya</taxon>
        <taxon>Ascomycota</taxon>
        <taxon>Pezizomycotina</taxon>
        <taxon>Eurotiomycetes</taxon>
        <taxon>Eurotiomycetidae</taxon>
        <taxon>Eurotiales</taxon>
        <taxon>Aspergillaceae</taxon>
        <taxon>Aspergillus</taxon>
        <taxon>Aspergillus subgen. Circumdati</taxon>
    </lineage>
</organism>
<comment type="caution">
    <text evidence="1">The sequence shown here is derived from an EMBL/GenBank/DDBJ whole genome shotgun (WGS) entry which is preliminary data.</text>
</comment>
<dbReference type="PANTHER" id="PTHR12265">
    <property type="entry name" value="TRANSMEMBRANE PROTEIN 53"/>
    <property type="match status" value="1"/>
</dbReference>